<keyword evidence="2" id="KW-1185">Reference proteome</keyword>
<organism evidence="1 2">
    <name type="scientific">Rossellomorea aquimaris</name>
    <dbReference type="NCBI Taxonomy" id="189382"/>
    <lineage>
        <taxon>Bacteria</taxon>
        <taxon>Bacillati</taxon>
        <taxon>Bacillota</taxon>
        <taxon>Bacilli</taxon>
        <taxon>Bacillales</taxon>
        <taxon>Bacillaceae</taxon>
        <taxon>Rossellomorea</taxon>
    </lineage>
</organism>
<comment type="caution">
    <text evidence="1">The sequence shown here is derived from an EMBL/GenBank/DDBJ whole genome shotgun (WGS) entry which is preliminary data.</text>
</comment>
<protein>
    <submittedName>
        <fullName evidence="1">Uncharacterized protein</fullName>
    </submittedName>
</protein>
<evidence type="ECO:0000313" key="1">
    <source>
        <dbReference type="EMBL" id="OIU72016.1"/>
    </source>
</evidence>
<dbReference type="AlphaFoldDB" id="A0A1J6WJK4"/>
<evidence type="ECO:0000313" key="2">
    <source>
        <dbReference type="Proteomes" id="UP000182062"/>
    </source>
</evidence>
<proteinExistence type="predicted"/>
<dbReference type="OrthoDB" id="2882400at2"/>
<name>A0A1J6WJK4_9BACI</name>
<dbReference type="RefSeq" id="WP_071617681.1">
    <property type="nucleotide sequence ID" value="NZ_MINN01000074.1"/>
</dbReference>
<sequence>MSFDTIVRMLKTQVDFKESEIIHTFHSTTKTPILSVIYHFDSETFLLTYLDTQQVENFTDINELAGSIERYLKNQPLEVRS</sequence>
<gene>
    <name evidence="1" type="ORF">BHE18_05080</name>
</gene>
<dbReference type="EMBL" id="MINN01000074">
    <property type="protein sequence ID" value="OIU72016.1"/>
    <property type="molecule type" value="Genomic_DNA"/>
</dbReference>
<reference evidence="1 2" key="1">
    <citation type="submission" date="2016-09" db="EMBL/GenBank/DDBJ databases">
        <title>Bacillus aquimaris SAMM genome sequence reveals colonization and biosurfactant production capacities.</title>
        <authorList>
            <person name="Waghmode S.R."/>
            <person name="Suryavanshi M.V."/>
        </authorList>
    </citation>
    <scope>NUCLEOTIDE SEQUENCE [LARGE SCALE GENOMIC DNA]</scope>
    <source>
        <strain evidence="1 2">SAMM</strain>
    </source>
</reference>
<accession>A0A1J6WJK4</accession>
<dbReference type="Proteomes" id="UP000182062">
    <property type="component" value="Unassembled WGS sequence"/>
</dbReference>